<reference evidence="1 2" key="1">
    <citation type="journal article" date="2022" name="Allergy">
        <title>Genome assembly and annotation of Periplaneta americana reveal a comprehensive cockroach allergen profile.</title>
        <authorList>
            <person name="Wang L."/>
            <person name="Xiong Q."/>
            <person name="Saelim N."/>
            <person name="Wang L."/>
            <person name="Nong W."/>
            <person name="Wan A.T."/>
            <person name="Shi M."/>
            <person name="Liu X."/>
            <person name="Cao Q."/>
            <person name="Hui J.H.L."/>
            <person name="Sookrung N."/>
            <person name="Leung T.F."/>
            <person name="Tungtrongchitr A."/>
            <person name="Tsui S.K.W."/>
        </authorList>
    </citation>
    <scope>NUCLEOTIDE SEQUENCE [LARGE SCALE GENOMIC DNA]</scope>
    <source>
        <strain evidence="1">PWHHKU_190912</strain>
    </source>
</reference>
<name>A0ABQ8RV66_PERAM</name>
<keyword evidence="2" id="KW-1185">Reference proteome</keyword>
<dbReference type="EMBL" id="JAJSOF020000042">
    <property type="protein sequence ID" value="KAJ4425575.1"/>
    <property type="molecule type" value="Genomic_DNA"/>
</dbReference>
<evidence type="ECO:0008006" key="3">
    <source>
        <dbReference type="Google" id="ProtNLM"/>
    </source>
</evidence>
<accession>A0ABQ8RV66</accession>
<organism evidence="1 2">
    <name type="scientific">Periplaneta americana</name>
    <name type="common">American cockroach</name>
    <name type="synonym">Blatta americana</name>
    <dbReference type="NCBI Taxonomy" id="6978"/>
    <lineage>
        <taxon>Eukaryota</taxon>
        <taxon>Metazoa</taxon>
        <taxon>Ecdysozoa</taxon>
        <taxon>Arthropoda</taxon>
        <taxon>Hexapoda</taxon>
        <taxon>Insecta</taxon>
        <taxon>Pterygota</taxon>
        <taxon>Neoptera</taxon>
        <taxon>Polyneoptera</taxon>
        <taxon>Dictyoptera</taxon>
        <taxon>Blattodea</taxon>
        <taxon>Blattoidea</taxon>
        <taxon>Blattidae</taxon>
        <taxon>Blattinae</taxon>
        <taxon>Periplaneta</taxon>
    </lineage>
</organism>
<evidence type="ECO:0000313" key="1">
    <source>
        <dbReference type="EMBL" id="KAJ4425575.1"/>
    </source>
</evidence>
<proteinExistence type="predicted"/>
<comment type="caution">
    <text evidence="1">The sequence shown here is derived from an EMBL/GenBank/DDBJ whole genome shotgun (WGS) entry which is preliminary data.</text>
</comment>
<sequence length="73" mass="8490">MSPSQIHQDMTGTLEESSVSYGIVKRWYRIFKCERTSCEDEHISDFSRTVTVPQNINKVHDFVLLDRRGTISI</sequence>
<evidence type="ECO:0000313" key="2">
    <source>
        <dbReference type="Proteomes" id="UP001148838"/>
    </source>
</evidence>
<gene>
    <name evidence="1" type="ORF">ANN_27770</name>
</gene>
<dbReference type="Proteomes" id="UP001148838">
    <property type="component" value="Unassembled WGS sequence"/>
</dbReference>
<protein>
    <recommendedName>
        <fullName evidence="3">Mos1 transposase HTH domain-containing protein</fullName>
    </recommendedName>
</protein>